<dbReference type="GO" id="GO:0071555">
    <property type="term" value="P:cell wall organization"/>
    <property type="evidence" value="ECO:0007669"/>
    <property type="project" value="UniProtKB-KW"/>
</dbReference>
<comment type="subcellular location">
    <subcellularLocation>
        <location evidence="1 17">Cell membrane</location>
        <topology evidence="1 17">Multi-pass membrane protein</topology>
    </subcellularLocation>
</comment>
<feature type="transmembrane region" description="Helical" evidence="17">
    <location>
        <begin position="42"/>
        <end position="60"/>
    </location>
</feature>
<feature type="transmembrane region" description="Helical" evidence="17">
    <location>
        <begin position="132"/>
        <end position="154"/>
    </location>
</feature>
<evidence type="ECO:0000256" key="7">
    <source>
        <dbReference type="ARBA" id="ARBA00022801"/>
    </source>
</evidence>
<comment type="caution">
    <text evidence="18">The sequence shown here is derived from an EMBL/GenBank/DDBJ whole genome shotgun (WGS) entry which is preliminary data.</text>
</comment>
<keyword evidence="7 17" id="KW-0378">Hydrolase</keyword>
<proteinExistence type="inferred from homology"/>
<evidence type="ECO:0000256" key="3">
    <source>
        <dbReference type="ARBA" id="ARBA00012374"/>
    </source>
</evidence>
<dbReference type="EC" id="3.6.1.27" evidence="3 17"/>
<dbReference type="AlphaFoldDB" id="A0A9D0ZXT7"/>
<evidence type="ECO:0000256" key="5">
    <source>
        <dbReference type="ARBA" id="ARBA00022475"/>
    </source>
</evidence>
<keyword evidence="5 17" id="KW-1003">Cell membrane</keyword>
<evidence type="ECO:0000313" key="18">
    <source>
        <dbReference type="EMBL" id="HIQ96810.1"/>
    </source>
</evidence>
<feature type="transmembrane region" description="Helical" evidence="17">
    <location>
        <begin position="210"/>
        <end position="231"/>
    </location>
</feature>
<evidence type="ECO:0000313" key="19">
    <source>
        <dbReference type="Proteomes" id="UP000886886"/>
    </source>
</evidence>
<name>A0A9D0ZXT7_9FIRM</name>
<evidence type="ECO:0000256" key="6">
    <source>
        <dbReference type="ARBA" id="ARBA00022692"/>
    </source>
</evidence>
<keyword evidence="6 17" id="KW-0812">Transmembrane</keyword>
<accession>A0A9D0ZXT7</accession>
<evidence type="ECO:0000256" key="1">
    <source>
        <dbReference type="ARBA" id="ARBA00004651"/>
    </source>
</evidence>
<keyword evidence="9 17" id="KW-0573">Peptidoglycan synthesis</keyword>
<evidence type="ECO:0000256" key="12">
    <source>
        <dbReference type="ARBA" id="ARBA00023251"/>
    </source>
</evidence>
<dbReference type="Proteomes" id="UP000886886">
    <property type="component" value="Unassembled WGS sequence"/>
</dbReference>
<dbReference type="EMBL" id="DVFT01000142">
    <property type="protein sequence ID" value="HIQ96810.1"/>
    <property type="molecule type" value="Genomic_DNA"/>
</dbReference>
<feature type="transmembrane region" description="Helical" evidence="17">
    <location>
        <begin position="108"/>
        <end position="126"/>
    </location>
</feature>
<dbReference type="Pfam" id="PF02673">
    <property type="entry name" value="BacA"/>
    <property type="match status" value="1"/>
</dbReference>
<evidence type="ECO:0000256" key="15">
    <source>
        <dbReference type="ARBA" id="ARBA00032932"/>
    </source>
</evidence>
<evidence type="ECO:0000256" key="9">
    <source>
        <dbReference type="ARBA" id="ARBA00022984"/>
    </source>
</evidence>
<dbReference type="GO" id="GO:0046677">
    <property type="term" value="P:response to antibiotic"/>
    <property type="evidence" value="ECO:0007669"/>
    <property type="project" value="UniProtKB-UniRule"/>
</dbReference>
<dbReference type="HAMAP" id="MF_01006">
    <property type="entry name" value="Undec_diphosphatase"/>
    <property type="match status" value="1"/>
</dbReference>
<dbReference type="PANTHER" id="PTHR30622:SF2">
    <property type="entry name" value="UNDECAPRENYL-DIPHOSPHATASE"/>
    <property type="match status" value="1"/>
</dbReference>
<gene>
    <name evidence="17" type="primary">uppP</name>
    <name evidence="18" type="ORF">IAB26_09630</name>
</gene>
<evidence type="ECO:0000256" key="8">
    <source>
        <dbReference type="ARBA" id="ARBA00022960"/>
    </source>
</evidence>
<evidence type="ECO:0000256" key="10">
    <source>
        <dbReference type="ARBA" id="ARBA00022989"/>
    </source>
</evidence>
<feature type="transmembrane region" description="Helical" evidence="17">
    <location>
        <begin position="270"/>
        <end position="290"/>
    </location>
</feature>
<evidence type="ECO:0000256" key="16">
    <source>
        <dbReference type="ARBA" id="ARBA00047594"/>
    </source>
</evidence>
<keyword evidence="12 17" id="KW-0046">Antibiotic resistance</keyword>
<evidence type="ECO:0000256" key="17">
    <source>
        <dbReference type="HAMAP-Rule" id="MF_01006"/>
    </source>
</evidence>
<dbReference type="InterPro" id="IPR003824">
    <property type="entry name" value="UppP"/>
</dbReference>
<protein>
    <recommendedName>
        <fullName evidence="4 17">Undecaprenyl-diphosphatase</fullName>
        <ecNumber evidence="3 17">3.6.1.27</ecNumber>
    </recommendedName>
    <alternativeName>
        <fullName evidence="15 17">Bacitracin resistance protein</fullName>
    </alternativeName>
    <alternativeName>
        <fullName evidence="14 17">Undecaprenyl pyrophosphate phosphatase</fullName>
    </alternativeName>
</protein>
<sequence length="292" mass="31999">MSLIQAIFLGFVQGVTEFLPVSSSGHLAILQNIFGMETDGGLLFDVMLHVGTLFTVCLVYRKDIWKMIRETIFMIRDVIYNLKTFFKNKRFDEALRYRRVVHNNYRKFVLLVIVSTIPTGIIGYVGRELISFASTTLIVPGVCLFLTGLLLILADICEEGTKIPRDIGYSNAFLIGIAQGLATLPGLSRSGTTITACLLSGFDKRFAVKYSFIMSIPAILGAAILELGSIGQETISASMVTNCIVGALVAAAVGYVCIKTMLVVVRRKKFKGFATYCFAVGIVAIAAHFMNF</sequence>
<keyword evidence="8 17" id="KW-0133">Cell shape</keyword>
<evidence type="ECO:0000256" key="14">
    <source>
        <dbReference type="ARBA" id="ARBA00032707"/>
    </source>
</evidence>
<dbReference type="GO" id="GO:0050380">
    <property type="term" value="F:undecaprenyl-diphosphatase activity"/>
    <property type="evidence" value="ECO:0007669"/>
    <property type="project" value="UniProtKB-UniRule"/>
</dbReference>
<comment type="miscellaneous">
    <text evidence="17">Bacitracin is thought to be involved in the inhibition of peptidoglycan synthesis by sequestering undecaprenyl diphosphate, thereby reducing the pool of lipid carrier available.</text>
</comment>
<evidence type="ECO:0000256" key="11">
    <source>
        <dbReference type="ARBA" id="ARBA00023136"/>
    </source>
</evidence>
<keyword evidence="13 17" id="KW-0961">Cell wall biogenesis/degradation</keyword>
<feature type="transmembrane region" description="Helical" evidence="17">
    <location>
        <begin position="237"/>
        <end position="258"/>
    </location>
</feature>
<dbReference type="GO" id="GO:0009252">
    <property type="term" value="P:peptidoglycan biosynthetic process"/>
    <property type="evidence" value="ECO:0007669"/>
    <property type="project" value="UniProtKB-KW"/>
</dbReference>
<dbReference type="PANTHER" id="PTHR30622">
    <property type="entry name" value="UNDECAPRENYL-DIPHOSPHATASE"/>
    <property type="match status" value="1"/>
</dbReference>
<evidence type="ECO:0000256" key="4">
    <source>
        <dbReference type="ARBA" id="ARBA00021581"/>
    </source>
</evidence>
<comment type="catalytic activity">
    <reaction evidence="16 17">
        <text>di-trans,octa-cis-undecaprenyl diphosphate + H2O = di-trans,octa-cis-undecaprenyl phosphate + phosphate + H(+)</text>
        <dbReference type="Rhea" id="RHEA:28094"/>
        <dbReference type="ChEBI" id="CHEBI:15377"/>
        <dbReference type="ChEBI" id="CHEBI:15378"/>
        <dbReference type="ChEBI" id="CHEBI:43474"/>
        <dbReference type="ChEBI" id="CHEBI:58405"/>
        <dbReference type="ChEBI" id="CHEBI:60392"/>
        <dbReference type="EC" id="3.6.1.27"/>
    </reaction>
</comment>
<reference evidence="18" key="2">
    <citation type="journal article" date="2021" name="PeerJ">
        <title>Extensive microbial diversity within the chicken gut microbiome revealed by metagenomics and culture.</title>
        <authorList>
            <person name="Gilroy R."/>
            <person name="Ravi A."/>
            <person name="Getino M."/>
            <person name="Pursley I."/>
            <person name="Horton D.L."/>
            <person name="Alikhan N.F."/>
            <person name="Baker D."/>
            <person name="Gharbi K."/>
            <person name="Hall N."/>
            <person name="Watson M."/>
            <person name="Adriaenssens E.M."/>
            <person name="Foster-Nyarko E."/>
            <person name="Jarju S."/>
            <person name="Secka A."/>
            <person name="Antonio M."/>
            <person name="Oren A."/>
            <person name="Chaudhuri R.R."/>
            <person name="La Ragione R."/>
            <person name="Hildebrand F."/>
            <person name="Pallen M.J."/>
        </authorList>
    </citation>
    <scope>NUCLEOTIDE SEQUENCE</scope>
    <source>
        <strain evidence="18">ChiSjej3B21-11622</strain>
    </source>
</reference>
<dbReference type="GO" id="GO:0005886">
    <property type="term" value="C:plasma membrane"/>
    <property type="evidence" value="ECO:0007669"/>
    <property type="project" value="UniProtKB-SubCell"/>
</dbReference>
<keyword evidence="10 17" id="KW-1133">Transmembrane helix</keyword>
<reference evidence="18" key="1">
    <citation type="submission" date="2020-10" db="EMBL/GenBank/DDBJ databases">
        <authorList>
            <person name="Gilroy R."/>
        </authorList>
    </citation>
    <scope>NUCLEOTIDE SEQUENCE</scope>
    <source>
        <strain evidence="18">ChiSjej3B21-11622</strain>
    </source>
</reference>
<comment type="similarity">
    <text evidence="2 17">Belongs to the UppP family.</text>
</comment>
<evidence type="ECO:0000256" key="13">
    <source>
        <dbReference type="ARBA" id="ARBA00023316"/>
    </source>
</evidence>
<comment type="function">
    <text evidence="17">Catalyzes the dephosphorylation of undecaprenyl diphosphate (UPP). Confers resistance to bacitracin.</text>
</comment>
<keyword evidence="11 17" id="KW-0472">Membrane</keyword>
<dbReference type="GO" id="GO:0008360">
    <property type="term" value="P:regulation of cell shape"/>
    <property type="evidence" value="ECO:0007669"/>
    <property type="project" value="UniProtKB-KW"/>
</dbReference>
<organism evidence="18 19">
    <name type="scientific">Candidatus Limivivens merdigallinarum</name>
    <dbReference type="NCBI Taxonomy" id="2840859"/>
    <lineage>
        <taxon>Bacteria</taxon>
        <taxon>Bacillati</taxon>
        <taxon>Bacillota</taxon>
        <taxon>Clostridia</taxon>
        <taxon>Lachnospirales</taxon>
        <taxon>Lachnospiraceae</taxon>
        <taxon>Lachnospiraceae incertae sedis</taxon>
        <taxon>Candidatus Limivivens</taxon>
    </lineage>
</organism>
<evidence type="ECO:0000256" key="2">
    <source>
        <dbReference type="ARBA" id="ARBA00010621"/>
    </source>
</evidence>